<evidence type="ECO:0000313" key="4">
    <source>
        <dbReference type="EMBL" id="MDO7841437.1"/>
    </source>
</evidence>
<keyword evidence="1 4" id="KW-0378">Hydrolase</keyword>
<feature type="chain" id="PRO_5047492982" evidence="2">
    <location>
        <begin position="21"/>
        <end position="661"/>
    </location>
</feature>
<feature type="domain" description="Peptidase S9 prolyl oligopeptidase catalytic" evidence="3">
    <location>
        <begin position="450"/>
        <end position="656"/>
    </location>
</feature>
<comment type="caution">
    <text evidence="4">The sequence shown here is derived from an EMBL/GenBank/DDBJ whole genome shotgun (WGS) entry which is preliminary data.</text>
</comment>
<keyword evidence="2" id="KW-0732">Signal</keyword>
<evidence type="ECO:0000313" key="5">
    <source>
        <dbReference type="Proteomes" id="UP001176468"/>
    </source>
</evidence>
<dbReference type="Proteomes" id="UP001176468">
    <property type="component" value="Unassembled WGS sequence"/>
</dbReference>
<dbReference type="EMBL" id="JAUQSZ010000002">
    <property type="protein sequence ID" value="MDO7841437.1"/>
    <property type="molecule type" value="Genomic_DNA"/>
</dbReference>
<reference evidence="4" key="1">
    <citation type="submission" date="2023-07" db="EMBL/GenBank/DDBJ databases">
        <authorList>
            <person name="Kim M.K."/>
        </authorList>
    </citation>
    <scope>NUCLEOTIDE SEQUENCE</scope>
    <source>
        <strain evidence="4">CA1-15</strain>
    </source>
</reference>
<dbReference type="Pfam" id="PF00326">
    <property type="entry name" value="Peptidase_S9"/>
    <property type="match status" value="1"/>
</dbReference>
<dbReference type="RefSeq" id="WP_304559895.1">
    <property type="nucleotide sequence ID" value="NZ_JAUQSZ010000002.1"/>
</dbReference>
<keyword evidence="5" id="KW-1185">Reference proteome</keyword>
<evidence type="ECO:0000259" key="3">
    <source>
        <dbReference type="Pfam" id="PF00326"/>
    </source>
</evidence>
<accession>A0ABT8ZV25</accession>
<dbReference type="PANTHER" id="PTHR42776">
    <property type="entry name" value="SERINE PEPTIDASE S9 FAMILY MEMBER"/>
    <property type="match status" value="1"/>
</dbReference>
<dbReference type="SUPFAM" id="SSF82171">
    <property type="entry name" value="DPP6 N-terminal domain-like"/>
    <property type="match status" value="1"/>
</dbReference>
<dbReference type="InterPro" id="IPR029058">
    <property type="entry name" value="AB_hydrolase_fold"/>
</dbReference>
<proteinExistence type="predicted"/>
<sequence length="661" mass="70723">MSKRMIAVLLACAPAAPLHAASDAATRFGARENVGQISLSPDGKHVAVIGPTKGAGSAVFVASLETGDLKPVLTVDAALQRLTDCHWTTNTRLVCRAYTINNTSVVGLLGYTRLVAVDADGKNQQQLSLRKTDRALGFALGGGDIIDWQADSANGSVLMARAYVAETNTGSLAASTRQGYGVDRVDTVTLKRTTVEPPRDGAIAYITDGRGNVRIMETRGTDNDGYRGNTIRVLYRTKGNRDWRLLNTITISGSVSTGFEPVAIDSDRDVVYGFDSVGGFQTLVAMSLDGSMKRETVLAKPGADVDTLVQVGRQNRVVGAGFATDRRETHYFDPQFKALATALAKAIPGLPLVNIVDASADESKLLLFAGSDIDPGRYYLFDKATRHLGEVLPQRPQLAEIKLATVKPVSIPGADGTAIPAYLTLPPGSDGKGLPAIVMPHGGPDARDEWGFDWLAQFFANRGYAVLQPNFRGSTGYGSAFFKDNGFKSWPTAIGDVNDSGRWLIKQGIASSDKLAIVGWSYGGYAALQSGVVDPALFKAIVAVAPVTDLESLRGEFTDFTSFPQVDAQIGRGPHVVAGSPAQRAQRITAPVLLFHGDGDRNVSVNESRLMASRLRAANKKVELIEYHNLDHQLDDSDVRAAMLDRMDGFLRTTMGMPPAP</sequence>
<organism evidence="4 5">
    <name type="scientific">Sphingomonas immobilis</name>
    <dbReference type="NCBI Taxonomy" id="3063997"/>
    <lineage>
        <taxon>Bacteria</taxon>
        <taxon>Pseudomonadati</taxon>
        <taxon>Pseudomonadota</taxon>
        <taxon>Alphaproteobacteria</taxon>
        <taxon>Sphingomonadales</taxon>
        <taxon>Sphingomonadaceae</taxon>
        <taxon>Sphingomonas</taxon>
    </lineage>
</organism>
<dbReference type="PANTHER" id="PTHR42776:SF27">
    <property type="entry name" value="DIPEPTIDYL PEPTIDASE FAMILY MEMBER 6"/>
    <property type="match status" value="1"/>
</dbReference>
<dbReference type="InterPro" id="IPR011042">
    <property type="entry name" value="6-blade_b-propeller_TolB-like"/>
</dbReference>
<evidence type="ECO:0000256" key="1">
    <source>
        <dbReference type="ARBA" id="ARBA00022801"/>
    </source>
</evidence>
<feature type="signal peptide" evidence="2">
    <location>
        <begin position="1"/>
        <end position="20"/>
    </location>
</feature>
<protein>
    <submittedName>
        <fullName evidence="4">S9 family peptidase</fullName>
        <ecNumber evidence="4">3.4.-.-</ecNumber>
    </submittedName>
</protein>
<gene>
    <name evidence="4" type="ORF">Q5H94_03795</name>
</gene>
<dbReference type="InterPro" id="IPR001375">
    <property type="entry name" value="Peptidase_S9_cat"/>
</dbReference>
<dbReference type="EC" id="3.4.-.-" evidence="4"/>
<dbReference type="SUPFAM" id="SSF53474">
    <property type="entry name" value="alpha/beta-Hydrolases"/>
    <property type="match status" value="1"/>
</dbReference>
<evidence type="ECO:0000256" key="2">
    <source>
        <dbReference type="SAM" id="SignalP"/>
    </source>
</evidence>
<name>A0ABT8ZV25_9SPHN</name>
<dbReference type="Gene3D" id="2.120.10.30">
    <property type="entry name" value="TolB, C-terminal domain"/>
    <property type="match status" value="1"/>
</dbReference>
<dbReference type="GO" id="GO:0016787">
    <property type="term" value="F:hydrolase activity"/>
    <property type="evidence" value="ECO:0007669"/>
    <property type="project" value="UniProtKB-KW"/>
</dbReference>
<dbReference type="Gene3D" id="3.40.50.1820">
    <property type="entry name" value="alpha/beta hydrolase"/>
    <property type="match status" value="1"/>
</dbReference>